<keyword evidence="2" id="KW-0732">Signal</keyword>
<evidence type="ECO:0000313" key="4">
    <source>
        <dbReference type="Proteomes" id="UP000050509"/>
    </source>
</evidence>
<feature type="signal peptide" evidence="2">
    <location>
        <begin position="1"/>
        <end position="28"/>
    </location>
</feature>
<protein>
    <recommendedName>
        <fullName evidence="5">Carboxypeptidase regulatory-like domain-containing protein</fullName>
    </recommendedName>
</protein>
<reference evidence="3 4" key="1">
    <citation type="submission" date="2015-09" db="EMBL/GenBank/DDBJ databases">
        <title>Draft genome sequence of Kouleothrix aurantiaca JCM 19913.</title>
        <authorList>
            <person name="Hemp J."/>
        </authorList>
    </citation>
    <scope>NUCLEOTIDE SEQUENCE [LARGE SCALE GENOMIC DNA]</scope>
    <source>
        <strain evidence="3 4">COM-B</strain>
    </source>
</reference>
<dbReference type="AlphaFoldDB" id="A0A0P9CYU6"/>
<dbReference type="SUPFAM" id="SSF49464">
    <property type="entry name" value="Carboxypeptidase regulatory domain-like"/>
    <property type="match status" value="1"/>
</dbReference>
<feature type="compositionally biased region" description="Basic residues" evidence="1">
    <location>
        <begin position="495"/>
        <end position="506"/>
    </location>
</feature>
<dbReference type="InterPro" id="IPR008969">
    <property type="entry name" value="CarboxyPept-like_regulatory"/>
</dbReference>
<evidence type="ECO:0000256" key="1">
    <source>
        <dbReference type="SAM" id="MobiDB-lite"/>
    </source>
</evidence>
<evidence type="ECO:0008006" key="5">
    <source>
        <dbReference type="Google" id="ProtNLM"/>
    </source>
</evidence>
<evidence type="ECO:0000256" key="2">
    <source>
        <dbReference type="SAM" id="SignalP"/>
    </source>
</evidence>
<comment type="caution">
    <text evidence="3">The sequence shown here is derived from an EMBL/GenBank/DDBJ whole genome shotgun (WGS) entry which is preliminary data.</text>
</comment>
<organism evidence="3 4">
    <name type="scientific">Kouleothrix aurantiaca</name>
    <dbReference type="NCBI Taxonomy" id="186479"/>
    <lineage>
        <taxon>Bacteria</taxon>
        <taxon>Bacillati</taxon>
        <taxon>Chloroflexota</taxon>
        <taxon>Chloroflexia</taxon>
        <taxon>Chloroflexales</taxon>
        <taxon>Roseiflexineae</taxon>
        <taxon>Roseiflexaceae</taxon>
        <taxon>Kouleothrix</taxon>
    </lineage>
</organism>
<accession>A0A0P9CYU6</accession>
<dbReference type="EMBL" id="LJCR01000833">
    <property type="protein sequence ID" value="KPV51640.1"/>
    <property type="molecule type" value="Genomic_DNA"/>
</dbReference>
<sequence>MKRYVVRWGRLVAVVLAFGMLLHSAALAQAVAPAVSGRIVDSATGAALPGDVAPFARAELLRCNTAGCTESVNVVAADNAGAFVFAADLNGAPLTVGTYQVVASASAYTPQTTEPFSVTADTEVRLNDIALAPTVAGGSISGRLVDAKTGAALPGDATPFASAALIRCTVEGCFENIAYQQADSSGHFEFTSDYFGAPLTAGTYVVQGYAYGYEYTQTETFDFTEGTNYDTGDIALSTTPAAESISGQVVDADTGQPLRGDVAPFTQVTLLYCSEFEGCYPFTTQATDSTGHFSFTFELLGIPLPVGQYQLSVTAADYQSLVTAPFFVGDGEAYDAGVLGLKPQPIRISELRPCGNLPHEGGTCIYSFRITNLTKQRLDGATWSIVNSDGISSTLNYTFFQAGEPQNIALAPGASQVFWFQFRVPSTVADNTIICAYAFVGEGLTDPFFNTIAERNLFCIQKGYTGLFTVLPAQPAQHPIQHPGQNAAPLGRPKLQPHRLPGRTAH</sequence>
<dbReference type="Gene3D" id="2.60.40.1120">
    <property type="entry name" value="Carboxypeptidase-like, regulatory domain"/>
    <property type="match status" value="2"/>
</dbReference>
<feature type="chain" id="PRO_5006156043" description="Carboxypeptidase regulatory-like domain-containing protein" evidence="2">
    <location>
        <begin position="29"/>
        <end position="506"/>
    </location>
</feature>
<dbReference type="Proteomes" id="UP000050509">
    <property type="component" value="Unassembled WGS sequence"/>
</dbReference>
<name>A0A0P9CYU6_9CHLR</name>
<gene>
    <name evidence="3" type="ORF">SE17_20060</name>
</gene>
<feature type="region of interest" description="Disordered" evidence="1">
    <location>
        <begin position="478"/>
        <end position="506"/>
    </location>
</feature>
<proteinExistence type="predicted"/>
<evidence type="ECO:0000313" key="3">
    <source>
        <dbReference type="EMBL" id="KPV51640.1"/>
    </source>
</evidence>
<keyword evidence="4" id="KW-1185">Reference proteome</keyword>